<dbReference type="InterPro" id="IPR027372">
    <property type="entry name" value="Phytase-like_dom"/>
</dbReference>
<dbReference type="InterPro" id="IPR011045">
    <property type="entry name" value="N2O_reductase_N"/>
</dbReference>
<protein>
    <submittedName>
        <fullName evidence="2">Esterase-like activity of phytase family protein</fullName>
    </submittedName>
</protein>
<accession>A0ABN3PDW9</accession>
<dbReference type="EMBL" id="BAAATD010000001">
    <property type="protein sequence ID" value="GAA2581023.1"/>
    <property type="molecule type" value="Genomic_DNA"/>
</dbReference>
<evidence type="ECO:0000313" key="3">
    <source>
        <dbReference type="Proteomes" id="UP001501509"/>
    </source>
</evidence>
<dbReference type="Pfam" id="PF13449">
    <property type="entry name" value="Phytase-like"/>
    <property type="match status" value="1"/>
</dbReference>
<feature type="domain" description="Phytase-like" evidence="1">
    <location>
        <begin position="72"/>
        <end position="356"/>
    </location>
</feature>
<comment type="caution">
    <text evidence="2">The sequence shown here is derived from an EMBL/GenBank/DDBJ whole genome shotgun (WGS) entry which is preliminary data.</text>
</comment>
<dbReference type="PANTHER" id="PTHR37957:SF1">
    <property type="entry name" value="PHYTASE-LIKE DOMAIN-CONTAINING PROTEIN"/>
    <property type="match status" value="1"/>
</dbReference>
<evidence type="ECO:0000313" key="2">
    <source>
        <dbReference type="EMBL" id="GAA2581023.1"/>
    </source>
</evidence>
<gene>
    <name evidence="2" type="ORF">GCM10010411_11980</name>
</gene>
<organism evidence="2 3">
    <name type="scientific">Actinomadura fulvescens</name>
    <dbReference type="NCBI Taxonomy" id="46160"/>
    <lineage>
        <taxon>Bacteria</taxon>
        <taxon>Bacillati</taxon>
        <taxon>Actinomycetota</taxon>
        <taxon>Actinomycetes</taxon>
        <taxon>Streptosporangiales</taxon>
        <taxon>Thermomonosporaceae</taxon>
        <taxon>Actinomadura</taxon>
    </lineage>
</organism>
<dbReference type="PANTHER" id="PTHR37957">
    <property type="entry name" value="BLR7070 PROTEIN"/>
    <property type="match status" value="1"/>
</dbReference>
<proteinExistence type="predicted"/>
<reference evidence="2 3" key="1">
    <citation type="journal article" date="2019" name="Int. J. Syst. Evol. Microbiol.">
        <title>The Global Catalogue of Microorganisms (GCM) 10K type strain sequencing project: providing services to taxonomists for standard genome sequencing and annotation.</title>
        <authorList>
            <consortium name="The Broad Institute Genomics Platform"/>
            <consortium name="The Broad Institute Genome Sequencing Center for Infectious Disease"/>
            <person name="Wu L."/>
            <person name="Ma J."/>
        </authorList>
    </citation>
    <scope>NUCLEOTIDE SEQUENCE [LARGE SCALE GENOMIC DNA]</scope>
    <source>
        <strain evidence="2 3">JCM 6833</strain>
    </source>
</reference>
<sequence>MFDRAARGGRTLPGMRSSQLIIPVAALTTLGVLAAPAPASASAAPLAAPCSPSASLLGFSDALDKTELGGTAVSGLSALAVTGGRSAVALVDNLGTTPARFYDLSLRLGRGGPQVAARKVTTLARPDGTPYTGADFDGEGLVAERGGRTILASSETEPSIRRFRRSDGRQTAELPVPARFRVAPAGQAARNQTFEALAATPDGRTLYAGMEGPLSADAPGLQRIIRYQGRAGGRYAPAAQYAYQTDPSLGLVELVALRHGGLLALERGFTPGIGNTVRIYRTSTWRARDVSRVPSLTPGSALRKKLLVDIVTCPPSGATARQPQPNPLLDNIEGMALGGRTRDGRTVLYLVSDDNGGATQITRVYALAVR</sequence>
<evidence type="ECO:0000259" key="1">
    <source>
        <dbReference type="Pfam" id="PF13449"/>
    </source>
</evidence>
<dbReference type="Proteomes" id="UP001501509">
    <property type="component" value="Unassembled WGS sequence"/>
</dbReference>
<keyword evidence="3" id="KW-1185">Reference proteome</keyword>
<name>A0ABN3PDW9_9ACTN</name>
<dbReference type="SUPFAM" id="SSF50974">
    <property type="entry name" value="Nitrous oxide reductase, N-terminal domain"/>
    <property type="match status" value="1"/>
</dbReference>